<protein>
    <submittedName>
        <fullName evidence="1">Uncharacterized protein</fullName>
    </submittedName>
</protein>
<sequence>MAPKRRAAGHSQTTPAGNEKLLQSTTTRTVATFLFTLVAAVILGIFLRPTAQPGNSHEDSPHSRLLSEHAFVVRDLPGRGKGAIAARDIQQGELLVREPPLVLLPSAVTASPNQLIVEALSRLSPEGVEIFYNLSYVRVPENLPPAQFAERVPLAIFETNAVAAGSNVGLFPTMARLNHGCSHSFNSVYSWRETEGVLTVHALKAIKKGEELLTAYFDTRRPRHERRQHLKQVYDFHCTCPSCALPDKQSRVSDARLVKMSGLQAKLPSWAEGKLDGRDAIQVVRELWSLGDAEGYTSGRGRLAADAVYVAAAHSDRHGVIGWAELGVKWATYELGGDSELAEELRRTAAEPSSHPMWGRQASMQVGGPDGSATAA</sequence>
<reference evidence="1" key="1">
    <citation type="submission" date="2021-02" db="EMBL/GenBank/DDBJ databases">
        <authorList>
            <consortium name="DOE Joint Genome Institute"/>
            <person name="Ahrendt S."/>
            <person name="Looney B.P."/>
            <person name="Miyauchi S."/>
            <person name="Morin E."/>
            <person name="Drula E."/>
            <person name="Courty P.E."/>
            <person name="Chicoki N."/>
            <person name="Fauchery L."/>
            <person name="Kohler A."/>
            <person name="Kuo A."/>
            <person name="Labutti K."/>
            <person name="Pangilinan J."/>
            <person name="Lipzen A."/>
            <person name="Riley R."/>
            <person name="Andreopoulos W."/>
            <person name="He G."/>
            <person name="Johnson J."/>
            <person name="Barry K.W."/>
            <person name="Grigoriev I.V."/>
            <person name="Nagy L."/>
            <person name="Hibbett D."/>
            <person name="Henrissat B."/>
            <person name="Matheny P.B."/>
            <person name="Labbe J."/>
            <person name="Martin F."/>
        </authorList>
    </citation>
    <scope>NUCLEOTIDE SEQUENCE</scope>
    <source>
        <strain evidence="1">FP105234-sp</strain>
    </source>
</reference>
<keyword evidence="2" id="KW-1185">Reference proteome</keyword>
<name>A0ACB8S3V0_9AGAM</name>
<accession>A0ACB8S3V0</accession>
<proteinExistence type="predicted"/>
<gene>
    <name evidence="1" type="ORF">FA95DRAFT_1535276</name>
</gene>
<comment type="caution">
    <text evidence="1">The sequence shown here is derived from an EMBL/GenBank/DDBJ whole genome shotgun (WGS) entry which is preliminary data.</text>
</comment>
<evidence type="ECO:0000313" key="2">
    <source>
        <dbReference type="Proteomes" id="UP000814033"/>
    </source>
</evidence>
<dbReference type="Proteomes" id="UP000814033">
    <property type="component" value="Unassembled WGS sequence"/>
</dbReference>
<organism evidence="1 2">
    <name type="scientific">Auriscalpium vulgare</name>
    <dbReference type="NCBI Taxonomy" id="40419"/>
    <lineage>
        <taxon>Eukaryota</taxon>
        <taxon>Fungi</taxon>
        <taxon>Dikarya</taxon>
        <taxon>Basidiomycota</taxon>
        <taxon>Agaricomycotina</taxon>
        <taxon>Agaricomycetes</taxon>
        <taxon>Russulales</taxon>
        <taxon>Auriscalpiaceae</taxon>
        <taxon>Auriscalpium</taxon>
    </lineage>
</organism>
<reference evidence="1" key="2">
    <citation type="journal article" date="2022" name="New Phytol.">
        <title>Evolutionary transition to the ectomycorrhizal habit in the genomes of a hyperdiverse lineage of mushroom-forming fungi.</title>
        <authorList>
            <person name="Looney B."/>
            <person name="Miyauchi S."/>
            <person name="Morin E."/>
            <person name="Drula E."/>
            <person name="Courty P.E."/>
            <person name="Kohler A."/>
            <person name="Kuo A."/>
            <person name="LaButti K."/>
            <person name="Pangilinan J."/>
            <person name="Lipzen A."/>
            <person name="Riley R."/>
            <person name="Andreopoulos W."/>
            <person name="He G."/>
            <person name="Johnson J."/>
            <person name="Nolan M."/>
            <person name="Tritt A."/>
            <person name="Barry K.W."/>
            <person name="Grigoriev I.V."/>
            <person name="Nagy L.G."/>
            <person name="Hibbett D."/>
            <person name="Henrissat B."/>
            <person name="Matheny P.B."/>
            <person name="Labbe J."/>
            <person name="Martin F.M."/>
        </authorList>
    </citation>
    <scope>NUCLEOTIDE SEQUENCE</scope>
    <source>
        <strain evidence="1">FP105234-sp</strain>
    </source>
</reference>
<dbReference type="EMBL" id="MU275855">
    <property type="protein sequence ID" value="KAI0051133.1"/>
    <property type="molecule type" value="Genomic_DNA"/>
</dbReference>
<evidence type="ECO:0000313" key="1">
    <source>
        <dbReference type="EMBL" id="KAI0051133.1"/>
    </source>
</evidence>